<accession>A0ABV0YKP1</accession>
<proteinExistence type="predicted"/>
<evidence type="ECO:0000313" key="2">
    <source>
        <dbReference type="EMBL" id="MEQ2294402.1"/>
    </source>
</evidence>
<dbReference type="Proteomes" id="UP001469553">
    <property type="component" value="Unassembled WGS sequence"/>
</dbReference>
<evidence type="ECO:0000313" key="3">
    <source>
        <dbReference type="Proteomes" id="UP001469553"/>
    </source>
</evidence>
<feature type="region of interest" description="Disordered" evidence="1">
    <location>
        <begin position="34"/>
        <end position="65"/>
    </location>
</feature>
<keyword evidence="3" id="KW-1185">Reference proteome</keyword>
<gene>
    <name evidence="2" type="ORF">AMECASPLE_003525</name>
</gene>
<comment type="caution">
    <text evidence="2">The sequence shown here is derived from an EMBL/GenBank/DDBJ whole genome shotgun (WGS) entry which is preliminary data.</text>
</comment>
<protein>
    <submittedName>
        <fullName evidence="2">Uncharacterized protein</fullName>
    </submittedName>
</protein>
<evidence type="ECO:0000256" key="1">
    <source>
        <dbReference type="SAM" id="MobiDB-lite"/>
    </source>
</evidence>
<dbReference type="EMBL" id="JAHRIP010037760">
    <property type="protein sequence ID" value="MEQ2294402.1"/>
    <property type="molecule type" value="Genomic_DNA"/>
</dbReference>
<reference evidence="2 3" key="1">
    <citation type="submission" date="2021-06" db="EMBL/GenBank/DDBJ databases">
        <authorList>
            <person name="Palmer J.M."/>
        </authorList>
    </citation>
    <scope>NUCLEOTIDE SEQUENCE [LARGE SCALE GENOMIC DNA]</scope>
    <source>
        <strain evidence="2 3">AS_MEX2019</strain>
        <tissue evidence="2">Muscle</tissue>
    </source>
</reference>
<feature type="region of interest" description="Disordered" evidence="1">
    <location>
        <begin position="80"/>
        <end position="100"/>
    </location>
</feature>
<feature type="compositionally biased region" description="Basic and acidic residues" evidence="1">
    <location>
        <begin position="34"/>
        <end position="47"/>
    </location>
</feature>
<feature type="compositionally biased region" description="Basic and acidic residues" evidence="1">
    <location>
        <begin position="90"/>
        <end position="100"/>
    </location>
</feature>
<sequence length="100" mass="11569">MCPCKALNFALEGILQQGQFLGAGIRTIRKFLHSERKTSVNKQREREQEEEGENAGDSPKPPTWDHRYLWRAQPMRVHFGGSFSRHRPIRERPAGRGDAR</sequence>
<name>A0ABV0YKP1_9TELE</name>
<organism evidence="2 3">
    <name type="scientific">Ameca splendens</name>
    <dbReference type="NCBI Taxonomy" id="208324"/>
    <lineage>
        <taxon>Eukaryota</taxon>
        <taxon>Metazoa</taxon>
        <taxon>Chordata</taxon>
        <taxon>Craniata</taxon>
        <taxon>Vertebrata</taxon>
        <taxon>Euteleostomi</taxon>
        <taxon>Actinopterygii</taxon>
        <taxon>Neopterygii</taxon>
        <taxon>Teleostei</taxon>
        <taxon>Neoteleostei</taxon>
        <taxon>Acanthomorphata</taxon>
        <taxon>Ovalentaria</taxon>
        <taxon>Atherinomorphae</taxon>
        <taxon>Cyprinodontiformes</taxon>
        <taxon>Goodeidae</taxon>
        <taxon>Ameca</taxon>
    </lineage>
</organism>